<dbReference type="EMBL" id="FOIM01000032">
    <property type="protein sequence ID" value="SEU11411.1"/>
    <property type="molecule type" value="Genomic_DNA"/>
</dbReference>
<sequence length="432" mass="46254">MKENNQNTLTTGNRFLMDMPTAWFMILSLIIVGAGFLGKLPTSMVGGFALFMSLGYLIRFIYWKVPLIKNTLGLASIGLTCAIIKHFGLWPENIVETMTNFIQGDTDFLSWFIAALITGSILGMNRELLIKAGIRYFVPITGGLIFAYLLGGLVGQAFGMSFKDTIFYIAGPIMGGGTGAGAVPMSEMYSEAMGLATDVTFAKIYPSVTIGNWLAIFGAIFLNILGKKAPKLTGNGALMQDYSVEESKASYHYNMTMNDLGTGLMLTMTFFILGRVLNGVCPIVHAYAWTIISVAICKISGILPQRMEYSAVKWYDFAQGTFTVPLSAGIGIAMLNLQAMLDILSPGFVIIATAVVLGAIIGAGLIGMLVKFYFVESAVTAGLCMANAGGNGDVMVLSSCDRMNLMSFAQISSRIGGALVLVVQSVLLGILL</sequence>
<dbReference type="GO" id="GO:0005886">
    <property type="term" value="C:plasma membrane"/>
    <property type="evidence" value="ECO:0007669"/>
    <property type="project" value="UniProtKB-UniRule"/>
</dbReference>
<keyword evidence="1" id="KW-0813">Transport</keyword>
<keyword evidence="1" id="KW-0769">Symport</keyword>
<protein>
    <submittedName>
        <fullName evidence="3">Na+/citrate or Na+/malate symporter</fullName>
    </submittedName>
</protein>
<feature type="transmembrane region" description="Helical" evidence="2">
    <location>
        <begin position="136"/>
        <end position="159"/>
    </location>
</feature>
<evidence type="ECO:0000313" key="4">
    <source>
        <dbReference type="Proteomes" id="UP000198508"/>
    </source>
</evidence>
<feature type="transmembrane region" description="Helical" evidence="2">
    <location>
        <begin position="260"/>
        <end position="277"/>
    </location>
</feature>
<feature type="transmembrane region" description="Helical" evidence="2">
    <location>
        <begin position="108"/>
        <end position="124"/>
    </location>
</feature>
<feature type="transmembrane region" description="Helical" evidence="2">
    <location>
        <begin position="317"/>
        <end position="337"/>
    </location>
</feature>
<dbReference type="AlphaFoldDB" id="A0A1I0JLN6"/>
<comment type="similarity">
    <text evidence="1">Belongs to the 2-hydroxycarboxylate transporter (2-HCT) (TC 2.A.24) family.</text>
</comment>
<dbReference type="PANTHER" id="PTHR40033:SF1">
    <property type="entry name" value="CITRATE-SODIUM SYMPORTER"/>
    <property type="match status" value="1"/>
</dbReference>
<keyword evidence="2" id="KW-0812">Transmembrane</keyword>
<dbReference type="RefSeq" id="WP_092369475.1">
    <property type="nucleotide sequence ID" value="NZ_DAINWJ010000500.1"/>
</dbReference>
<gene>
    <name evidence="3" type="ORF">SAMN05216313_13235</name>
</gene>
<keyword evidence="1 2" id="KW-0472">Membrane</keyword>
<dbReference type="PIRSF" id="PIRSF005348">
    <property type="entry name" value="YxkH"/>
    <property type="match status" value="1"/>
</dbReference>
<feature type="transmembrane region" description="Helical" evidence="2">
    <location>
        <begin position="44"/>
        <end position="62"/>
    </location>
</feature>
<dbReference type="InterPro" id="IPR004679">
    <property type="entry name" value="2-OHcarboxylate_transport"/>
</dbReference>
<evidence type="ECO:0000256" key="1">
    <source>
        <dbReference type="PIRNR" id="PIRNR005348"/>
    </source>
</evidence>
<dbReference type="GO" id="GO:0008514">
    <property type="term" value="F:organic anion transmembrane transporter activity"/>
    <property type="evidence" value="ECO:0007669"/>
    <property type="project" value="InterPro"/>
</dbReference>
<feature type="transmembrane region" description="Helical" evidence="2">
    <location>
        <begin position="204"/>
        <end position="225"/>
    </location>
</feature>
<dbReference type="Proteomes" id="UP000198508">
    <property type="component" value="Unassembled WGS sequence"/>
</dbReference>
<evidence type="ECO:0000313" key="3">
    <source>
        <dbReference type="EMBL" id="SEU11411.1"/>
    </source>
</evidence>
<reference evidence="4" key="1">
    <citation type="submission" date="2016-10" db="EMBL/GenBank/DDBJ databases">
        <authorList>
            <person name="Varghese N."/>
            <person name="Submissions S."/>
        </authorList>
    </citation>
    <scope>NUCLEOTIDE SEQUENCE [LARGE SCALE GENOMIC DNA]</scope>
    <source>
        <strain evidence="4">NLAE-zl-G277</strain>
    </source>
</reference>
<feature type="transmembrane region" description="Helical" evidence="2">
    <location>
        <begin position="71"/>
        <end position="88"/>
    </location>
</feature>
<feature type="transmembrane region" description="Helical" evidence="2">
    <location>
        <begin position="284"/>
        <end position="305"/>
    </location>
</feature>
<dbReference type="GeneID" id="93277356"/>
<feature type="transmembrane region" description="Helical" evidence="2">
    <location>
        <begin position="165"/>
        <end position="183"/>
    </location>
</feature>
<feature type="transmembrane region" description="Helical" evidence="2">
    <location>
        <begin position="349"/>
        <end position="370"/>
    </location>
</feature>
<dbReference type="Pfam" id="PF03390">
    <property type="entry name" value="2HCT"/>
    <property type="match status" value="1"/>
</dbReference>
<accession>A0A1I0JLN6</accession>
<keyword evidence="4" id="KW-1185">Reference proteome</keyword>
<evidence type="ECO:0000256" key="2">
    <source>
        <dbReference type="SAM" id="Phobius"/>
    </source>
</evidence>
<dbReference type="PANTHER" id="PTHR40033">
    <property type="entry name" value="NA(+)-MALATE SYMPORTER"/>
    <property type="match status" value="1"/>
</dbReference>
<name>A0A1I0JLN6_9FIRM</name>
<feature type="transmembrane region" description="Helical" evidence="2">
    <location>
        <begin position="21"/>
        <end position="38"/>
    </location>
</feature>
<feature type="transmembrane region" description="Helical" evidence="2">
    <location>
        <begin position="411"/>
        <end position="431"/>
    </location>
</feature>
<keyword evidence="2" id="KW-1133">Transmembrane helix</keyword>
<organism evidence="3 4">
    <name type="scientific">Enterocloster lavalensis</name>
    <dbReference type="NCBI Taxonomy" id="460384"/>
    <lineage>
        <taxon>Bacteria</taxon>
        <taxon>Bacillati</taxon>
        <taxon>Bacillota</taxon>
        <taxon>Clostridia</taxon>
        <taxon>Lachnospirales</taxon>
        <taxon>Lachnospiraceae</taxon>
        <taxon>Enterocloster</taxon>
    </lineage>
</organism>
<dbReference type="GO" id="GO:0015293">
    <property type="term" value="F:symporter activity"/>
    <property type="evidence" value="ECO:0007669"/>
    <property type="project" value="UniProtKB-UniRule"/>
</dbReference>
<dbReference type="STRING" id="460384.SAMN05216313_13235"/>
<proteinExistence type="inferred from homology"/>